<dbReference type="RefSeq" id="WP_092470152.1">
    <property type="nucleotide sequence ID" value="NZ_FNCZ01000009.1"/>
</dbReference>
<dbReference type="AlphaFoldDB" id="A0A1G8JJE6"/>
<dbReference type="Gene3D" id="3.10.450.360">
    <property type="match status" value="1"/>
</dbReference>
<keyword evidence="3" id="KW-1185">Reference proteome</keyword>
<reference evidence="3" key="1">
    <citation type="submission" date="2016-10" db="EMBL/GenBank/DDBJ databases">
        <authorList>
            <person name="Varghese N."/>
            <person name="Submissions S."/>
        </authorList>
    </citation>
    <scope>NUCLEOTIDE SEQUENCE [LARGE SCALE GENOMIC DNA]</scope>
    <source>
        <strain evidence="3">DSM 15363</strain>
    </source>
</reference>
<evidence type="ECO:0008006" key="4">
    <source>
        <dbReference type="Google" id="ProtNLM"/>
    </source>
</evidence>
<feature type="chain" id="PRO_5011580519" description="Nicotinate-nucleotide adenylyltransferase" evidence="1">
    <location>
        <begin position="20"/>
        <end position="166"/>
    </location>
</feature>
<sequence>MKNLFLFLLICAFTSPIFAQIVELDTVVVRPIKYKYIYEVVDEDIDQSVKDLQIKLAKFDVTKEEYYSDEYDSYNVSFYIPKGYAVATYDEDGKLLRTIERYKNVKLPLSVSKALVERFPNWAVDKDIYKVSYSEPEWESKKTYKLKLTNGEKTIRVKTDQDGNFL</sequence>
<dbReference type="SUPFAM" id="SSF160574">
    <property type="entry name" value="BT0923-like"/>
    <property type="match status" value="1"/>
</dbReference>
<dbReference type="Proteomes" id="UP000199492">
    <property type="component" value="Unassembled WGS sequence"/>
</dbReference>
<dbReference type="EMBL" id="FNCZ01000009">
    <property type="protein sequence ID" value="SDI31211.1"/>
    <property type="molecule type" value="Genomic_DNA"/>
</dbReference>
<evidence type="ECO:0000313" key="3">
    <source>
        <dbReference type="Proteomes" id="UP000199492"/>
    </source>
</evidence>
<accession>A0A1G8JJE6</accession>
<evidence type="ECO:0000313" key="2">
    <source>
        <dbReference type="EMBL" id="SDI31211.1"/>
    </source>
</evidence>
<feature type="signal peptide" evidence="1">
    <location>
        <begin position="1"/>
        <end position="19"/>
    </location>
</feature>
<proteinExistence type="predicted"/>
<organism evidence="2 3">
    <name type="scientific">Winogradskyella thalassocola</name>
    <dbReference type="NCBI Taxonomy" id="262004"/>
    <lineage>
        <taxon>Bacteria</taxon>
        <taxon>Pseudomonadati</taxon>
        <taxon>Bacteroidota</taxon>
        <taxon>Flavobacteriia</taxon>
        <taxon>Flavobacteriales</taxon>
        <taxon>Flavobacteriaceae</taxon>
        <taxon>Winogradskyella</taxon>
    </lineage>
</organism>
<protein>
    <recommendedName>
        <fullName evidence="4">Nicotinate-nucleotide adenylyltransferase</fullName>
    </recommendedName>
</protein>
<dbReference type="OrthoDB" id="668160at2"/>
<gene>
    <name evidence="2" type="ORF">SAMN04489796_10995</name>
</gene>
<keyword evidence="1" id="KW-0732">Signal</keyword>
<evidence type="ECO:0000256" key="1">
    <source>
        <dbReference type="SAM" id="SignalP"/>
    </source>
</evidence>
<name>A0A1G8JJE6_9FLAO</name>
<dbReference type="STRING" id="262004.SAMN04489796_10995"/>